<dbReference type="Proteomes" id="UP000319716">
    <property type="component" value="Unassembled WGS sequence"/>
</dbReference>
<evidence type="ECO:0000313" key="3">
    <source>
        <dbReference type="Proteomes" id="UP000319716"/>
    </source>
</evidence>
<accession>A0A4Y1ZHW7</accession>
<feature type="compositionally biased region" description="Polar residues" evidence="1">
    <location>
        <begin position="105"/>
        <end position="117"/>
    </location>
</feature>
<sequence length="117" mass="13332">MINGLILLMSTHSCFHIFPNDVLHIKMKKPKKNKNQNLGEPIIWQEGYFYYKKTDTATAQIGIIDHMKSFSDRIGSQNLMILEKYQVDPLGNLSKVHGEKRYGVPSSSHSQPVTTVD</sequence>
<proteinExistence type="predicted"/>
<reference evidence="2 3" key="1">
    <citation type="submission" date="2017-11" db="EMBL/GenBank/DDBJ databases">
        <title>Draft Genome Sequence of Sporolactobacillus inulinus NBRC 111894 Isolated from Koso, a Japanese Sugar-Vegetable Fermented Beverage.</title>
        <authorList>
            <person name="Chiou T.Y."/>
            <person name="Oshima K."/>
            <person name="Suda W."/>
            <person name="Hattori M."/>
            <person name="Takahashi T."/>
        </authorList>
    </citation>
    <scope>NUCLEOTIDE SEQUENCE [LARGE SCALE GENOMIC DNA]</scope>
    <source>
        <strain evidence="2 3">NBRC111894</strain>
    </source>
</reference>
<feature type="region of interest" description="Disordered" evidence="1">
    <location>
        <begin position="98"/>
        <end position="117"/>
    </location>
</feature>
<dbReference type="EMBL" id="BEXB01000062">
    <property type="protein sequence ID" value="GAY78782.1"/>
    <property type="molecule type" value="Genomic_DNA"/>
</dbReference>
<evidence type="ECO:0000256" key="1">
    <source>
        <dbReference type="SAM" id="MobiDB-lite"/>
    </source>
</evidence>
<dbReference type="AlphaFoldDB" id="A0A4Y1ZHW7"/>
<protein>
    <submittedName>
        <fullName evidence="2">Uncharacterized protein</fullName>
    </submittedName>
</protein>
<gene>
    <name evidence="2" type="ORF">NBRC111894_4336</name>
</gene>
<organism evidence="2 3">
    <name type="scientific">Sporolactobacillus inulinus</name>
    <dbReference type="NCBI Taxonomy" id="2078"/>
    <lineage>
        <taxon>Bacteria</taxon>
        <taxon>Bacillati</taxon>
        <taxon>Bacillota</taxon>
        <taxon>Bacilli</taxon>
        <taxon>Bacillales</taxon>
        <taxon>Sporolactobacillaceae</taxon>
        <taxon>Sporolactobacillus</taxon>
    </lineage>
</organism>
<evidence type="ECO:0000313" key="2">
    <source>
        <dbReference type="EMBL" id="GAY78782.1"/>
    </source>
</evidence>
<comment type="caution">
    <text evidence="2">The sequence shown here is derived from an EMBL/GenBank/DDBJ whole genome shotgun (WGS) entry which is preliminary data.</text>
</comment>
<name>A0A4Y1ZHW7_9BACL</name>